<dbReference type="FunFam" id="1.10.510.10:FF:000571">
    <property type="entry name" value="Maternal embryonic leucine zipper kinase"/>
    <property type="match status" value="1"/>
</dbReference>
<evidence type="ECO:0000256" key="2">
    <source>
        <dbReference type="ARBA" id="ARBA00022679"/>
    </source>
</evidence>
<keyword evidence="2" id="KW-0808">Transferase</keyword>
<dbReference type="GO" id="GO:0004674">
    <property type="term" value="F:protein serine/threonine kinase activity"/>
    <property type="evidence" value="ECO:0007669"/>
    <property type="project" value="UniProtKB-KW"/>
</dbReference>
<dbReference type="Proteomes" id="UP000481153">
    <property type="component" value="Unassembled WGS sequence"/>
</dbReference>
<dbReference type="EMBL" id="VJMJ01000153">
    <property type="protein sequence ID" value="KAF0730553.1"/>
    <property type="molecule type" value="Genomic_DNA"/>
</dbReference>
<dbReference type="GO" id="GO:0005524">
    <property type="term" value="F:ATP binding"/>
    <property type="evidence" value="ECO:0007669"/>
    <property type="project" value="UniProtKB-KW"/>
</dbReference>
<dbReference type="InterPro" id="IPR011009">
    <property type="entry name" value="Kinase-like_dom_sf"/>
</dbReference>
<evidence type="ECO:0000256" key="5">
    <source>
        <dbReference type="ARBA" id="ARBA00022840"/>
    </source>
</evidence>
<keyword evidence="3" id="KW-0547">Nucleotide-binding</keyword>
<evidence type="ECO:0000313" key="7">
    <source>
        <dbReference type="EMBL" id="KAF0730553.1"/>
    </source>
</evidence>
<sequence>MERYTIEKVLSQALFGDVVLCVDTITGDRVAIKRMNIDSAAAQVVVDGPPRRVSEDISFEKHVNRTLQAGGSHANVVAMRDDFVQDGVEHFVFDYCPCGELFDAADQQSSQRMDAETVQRYFQQIVRGVAYIHSQGFAHRDLSLENVLLDENDTCRVCDFGLAAAIDTKHTQVVGKSFYMAPEVVSGMPYDAAAADVWSLGIMLFILITGAPLVEFADSRDSRFRFLDTDGLRELIRSWEMEDMFEPQCLSLVEQLLTIDPVFRPTIDEVVQHPYVSGESVFQLPEASPEDLKAAKAAFHIADLASFELM</sequence>
<keyword evidence="1" id="KW-0723">Serine/threonine-protein kinase</keyword>
<dbReference type="SUPFAM" id="SSF56112">
    <property type="entry name" value="Protein kinase-like (PK-like)"/>
    <property type="match status" value="1"/>
</dbReference>
<dbReference type="VEuPathDB" id="FungiDB:AeMF1_018105"/>
<evidence type="ECO:0000259" key="6">
    <source>
        <dbReference type="PROSITE" id="PS50011"/>
    </source>
</evidence>
<dbReference type="Pfam" id="PF00069">
    <property type="entry name" value="Pkinase"/>
    <property type="match status" value="1"/>
</dbReference>
<accession>A0A6G0WSW1</accession>
<name>A0A6G0WSW1_9STRA</name>
<organism evidence="7 8">
    <name type="scientific">Aphanomyces euteiches</name>
    <dbReference type="NCBI Taxonomy" id="100861"/>
    <lineage>
        <taxon>Eukaryota</taxon>
        <taxon>Sar</taxon>
        <taxon>Stramenopiles</taxon>
        <taxon>Oomycota</taxon>
        <taxon>Saprolegniomycetes</taxon>
        <taxon>Saprolegniales</taxon>
        <taxon>Verrucalvaceae</taxon>
        <taxon>Aphanomyces</taxon>
    </lineage>
</organism>
<feature type="domain" description="Protein kinase" evidence="6">
    <location>
        <begin position="4"/>
        <end position="276"/>
    </location>
</feature>
<evidence type="ECO:0000256" key="3">
    <source>
        <dbReference type="ARBA" id="ARBA00022741"/>
    </source>
</evidence>
<proteinExistence type="predicted"/>
<keyword evidence="5" id="KW-0067">ATP-binding</keyword>
<dbReference type="PANTHER" id="PTHR24345">
    <property type="entry name" value="SERINE/THREONINE-PROTEIN KINASE PLK"/>
    <property type="match status" value="1"/>
</dbReference>
<gene>
    <name evidence="7" type="ORF">Ae201684_011975</name>
</gene>
<dbReference type="GO" id="GO:0005634">
    <property type="term" value="C:nucleus"/>
    <property type="evidence" value="ECO:0007669"/>
    <property type="project" value="TreeGrafter"/>
</dbReference>
<evidence type="ECO:0000313" key="8">
    <source>
        <dbReference type="Proteomes" id="UP000481153"/>
    </source>
</evidence>
<keyword evidence="8" id="KW-1185">Reference proteome</keyword>
<protein>
    <recommendedName>
        <fullName evidence="6">Protein kinase domain-containing protein</fullName>
    </recommendedName>
</protein>
<comment type="caution">
    <text evidence="7">The sequence shown here is derived from an EMBL/GenBank/DDBJ whole genome shotgun (WGS) entry which is preliminary data.</text>
</comment>
<dbReference type="InterPro" id="IPR000719">
    <property type="entry name" value="Prot_kinase_dom"/>
</dbReference>
<dbReference type="PROSITE" id="PS50011">
    <property type="entry name" value="PROTEIN_KINASE_DOM"/>
    <property type="match status" value="1"/>
</dbReference>
<keyword evidence="4" id="KW-0418">Kinase</keyword>
<dbReference type="Gene3D" id="1.10.510.10">
    <property type="entry name" value="Transferase(Phosphotransferase) domain 1"/>
    <property type="match status" value="1"/>
</dbReference>
<dbReference type="AlphaFoldDB" id="A0A6G0WSW1"/>
<evidence type="ECO:0000256" key="1">
    <source>
        <dbReference type="ARBA" id="ARBA00022527"/>
    </source>
</evidence>
<evidence type="ECO:0000256" key="4">
    <source>
        <dbReference type="ARBA" id="ARBA00022777"/>
    </source>
</evidence>
<dbReference type="PANTHER" id="PTHR24345:SF91">
    <property type="entry name" value="SERINE_THREONINE-PROTEIN KINASE PLK4"/>
    <property type="match status" value="1"/>
</dbReference>
<reference evidence="7 8" key="1">
    <citation type="submission" date="2019-07" db="EMBL/GenBank/DDBJ databases">
        <title>Genomics analysis of Aphanomyces spp. identifies a new class of oomycete effector associated with host adaptation.</title>
        <authorList>
            <person name="Gaulin E."/>
        </authorList>
    </citation>
    <scope>NUCLEOTIDE SEQUENCE [LARGE SCALE GENOMIC DNA]</scope>
    <source>
        <strain evidence="7 8">ATCC 201684</strain>
    </source>
</reference>